<reference evidence="1" key="1">
    <citation type="journal article" date="2019" name="Sci. Rep.">
        <title>Draft genome of Tanacetum cinerariifolium, the natural source of mosquito coil.</title>
        <authorList>
            <person name="Yamashiro T."/>
            <person name="Shiraishi A."/>
            <person name="Satake H."/>
            <person name="Nakayama K."/>
        </authorList>
    </citation>
    <scope>NUCLEOTIDE SEQUENCE</scope>
</reference>
<proteinExistence type="predicted"/>
<evidence type="ECO:0000313" key="1">
    <source>
        <dbReference type="EMBL" id="GFD20422.1"/>
    </source>
</evidence>
<feature type="non-terminal residue" evidence="1">
    <location>
        <position position="1"/>
    </location>
</feature>
<sequence>THLREKVLAAQYATAAHADQVDARTARVDERGHDIDIARSAFHALLILHASEQTNLIAQFGGVLEVEVHRRLFHERVQLVGQGVAAALEEHHGVTHILGIHLGLDEADTRCLATLDLVLQTGPCAVLIEAVLALTHMKSLLQNAQAFTNGTGAGIGTEIPALGLFRAAMNAQPRKLTIGQMHIRVGFVVAQENVV</sequence>
<gene>
    <name evidence="1" type="ORF">Tci_892391</name>
</gene>
<organism evidence="1">
    <name type="scientific">Tanacetum cinerariifolium</name>
    <name type="common">Dalmatian daisy</name>
    <name type="synonym">Chrysanthemum cinerariifolium</name>
    <dbReference type="NCBI Taxonomy" id="118510"/>
    <lineage>
        <taxon>Eukaryota</taxon>
        <taxon>Viridiplantae</taxon>
        <taxon>Streptophyta</taxon>
        <taxon>Embryophyta</taxon>
        <taxon>Tracheophyta</taxon>
        <taxon>Spermatophyta</taxon>
        <taxon>Magnoliopsida</taxon>
        <taxon>eudicotyledons</taxon>
        <taxon>Gunneridae</taxon>
        <taxon>Pentapetalae</taxon>
        <taxon>asterids</taxon>
        <taxon>campanulids</taxon>
        <taxon>Asterales</taxon>
        <taxon>Asteraceae</taxon>
        <taxon>Asteroideae</taxon>
        <taxon>Anthemideae</taxon>
        <taxon>Anthemidinae</taxon>
        <taxon>Tanacetum</taxon>
    </lineage>
</organism>
<dbReference type="EMBL" id="BKCJ011322021">
    <property type="protein sequence ID" value="GFD20422.1"/>
    <property type="molecule type" value="Genomic_DNA"/>
</dbReference>
<feature type="non-terminal residue" evidence="1">
    <location>
        <position position="195"/>
    </location>
</feature>
<comment type="caution">
    <text evidence="1">The sequence shown here is derived from an EMBL/GenBank/DDBJ whole genome shotgun (WGS) entry which is preliminary data.</text>
</comment>
<protein>
    <submittedName>
        <fullName evidence="1">Uncharacterized protein</fullName>
    </submittedName>
</protein>
<name>A0A699UBS8_TANCI</name>
<dbReference type="AlphaFoldDB" id="A0A699UBS8"/>
<accession>A0A699UBS8</accession>